<dbReference type="EMBL" id="LR031572">
    <property type="protein sequence ID" value="VDC81294.1"/>
    <property type="molecule type" value="Genomic_DNA"/>
</dbReference>
<evidence type="ECO:0000313" key="1">
    <source>
        <dbReference type="EMBL" id="CAG7881998.1"/>
    </source>
</evidence>
<dbReference type="Proteomes" id="UP000694005">
    <property type="component" value="Chromosome A03"/>
</dbReference>
<gene>
    <name evidence="2" type="ORF">BRAA03T12512Z</name>
    <name evidence="1" type="ORF">BRAPAZ1V2_A03P33410.2</name>
</gene>
<proteinExistence type="predicted"/>
<feature type="non-terminal residue" evidence="2">
    <location>
        <position position="129"/>
    </location>
</feature>
<protein>
    <recommendedName>
        <fullName evidence="3">Reverse transcriptase zinc-binding domain-containing protein</fullName>
    </recommendedName>
</protein>
<dbReference type="Gramene" id="A03p33410.2_BraZ1">
    <property type="protein sequence ID" value="A03p33410.2_BraZ1.CDS.1"/>
    <property type="gene ID" value="A03g33410.2_BraZ1"/>
</dbReference>
<reference evidence="2" key="1">
    <citation type="submission" date="2018-11" db="EMBL/GenBank/DDBJ databases">
        <authorList>
            <consortium name="Genoscope - CEA"/>
            <person name="William W."/>
        </authorList>
    </citation>
    <scope>NUCLEOTIDE SEQUENCE</scope>
</reference>
<dbReference type="EMBL" id="LS974619">
    <property type="protein sequence ID" value="CAG7881998.1"/>
    <property type="molecule type" value="Genomic_DNA"/>
</dbReference>
<name>A0A3P6A178_BRACM</name>
<organism evidence="2">
    <name type="scientific">Brassica campestris</name>
    <name type="common">Field mustard</name>
    <dbReference type="NCBI Taxonomy" id="3711"/>
    <lineage>
        <taxon>Eukaryota</taxon>
        <taxon>Viridiplantae</taxon>
        <taxon>Streptophyta</taxon>
        <taxon>Embryophyta</taxon>
        <taxon>Tracheophyta</taxon>
        <taxon>Spermatophyta</taxon>
        <taxon>Magnoliopsida</taxon>
        <taxon>eudicotyledons</taxon>
        <taxon>Gunneridae</taxon>
        <taxon>Pentapetalae</taxon>
        <taxon>rosids</taxon>
        <taxon>malvids</taxon>
        <taxon>Brassicales</taxon>
        <taxon>Brassicaceae</taxon>
        <taxon>Brassiceae</taxon>
        <taxon>Brassica</taxon>
    </lineage>
</organism>
<sequence>CSHGWRGLLEGRDLLVSKLSFVIGNGEGIKVWSDHWLSTECPSTPYGPAPEQYQDLVVADLLSRETKEWNVPLLETLFPQLVETIVLLKPSKTGGQDGYAWLGARSGTYSTRSGYYAAIEHTLEQPVTT</sequence>
<evidence type="ECO:0000313" key="2">
    <source>
        <dbReference type="EMBL" id="VDC81294.1"/>
    </source>
</evidence>
<dbReference type="AlphaFoldDB" id="A0A3P6A178"/>
<evidence type="ECO:0008006" key="3">
    <source>
        <dbReference type="Google" id="ProtNLM"/>
    </source>
</evidence>
<feature type="non-terminal residue" evidence="2">
    <location>
        <position position="1"/>
    </location>
</feature>
<accession>A0A3P6A178</accession>